<keyword evidence="9" id="KW-0399">Innate immunity</keyword>
<evidence type="ECO:0000256" key="9">
    <source>
        <dbReference type="ARBA" id="ARBA00022588"/>
    </source>
</evidence>
<dbReference type="eggNOG" id="KOG1217">
    <property type="taxonomic scope" value="Eukaryota"/>
</dbReference>
<comment type="subunit">
    <text evidence="20">Homodimer that then polymerizes into long filaments. The filaments can additionally assemble laterally to form a sheet. The filaments consist of a zigzag-shaped backbone with laterally protruding arms which interact with bacterial adhesin fimH. Two fimH molecules can bind to a single UMOD monomer.</text>
</comment>
<evidence type="ECO:0000313" key="25">
    <source>
        <dbReference type="Proteomes" id="UP000028990"/>
    </source>
</evidence>
<evidence type="ECO:0000313" key="24">
    <source>
        <dbReference type="EMBL" id="KFO21014.1"/>
    </source>
</evidence>
<dbReference type="PROSITE" id="PS00010">
    <property type="entry name" value="ASX_HYDROXYL"/>
    <property type="match status" value="1"/>
</dbReference>
<evidence type="ECO:0000256" key="10">
    <source>
        <dbReference type="ARBA" id="ARBA00022622"/>
    </source>
</evidence>
<dbReference type="PANTHER" id="PTHR14002">
    <property type="entry name" value="ENDOGLIN/TGF-BETA RECEPTOR TYPE III"/>
    <property type="match status" value="1"/>
</dbReference>
<evidence type="ECO:0000256" key="17">
    <source>
        <dbReference type="ARBA" id="ARBA00023273"/>
    </source>
</evidence>
<dbReference type="GO" id="GO:0060170">
    <property type="term" value="C:ciliary membrane"/>
    <property type="evidence" value="ECO:0007669"/>
    <property type="project" value="UniProtKB-SubCell"/>
</dbReference>
<dbReference type="InterPro" id="IPR001881">
    <property type="entry name" value="EGF-like_Ca-bd_dom"/>
</dbReference>
<evidence type="ECO:0000256" key="1">
    <source>
        <dbReference type="ARBA" id="ARBA00004303"/>
    </source>
</evidence>
<dbReference type="CDD" id="cd00054">
    <property type="entry name" value="EGF_CA"/>
    <property type="match status" value="2"/>
</dbReference>
<evidence type="ECO:0000256" key="16">
    <source>
        <dbReference type="ARBA" id="ARBA00023180"/>
    </source>
</evidence>
<evidence type="ECO:0000256" key="19">
    <source>
        <dbReference type="ARBA" id="ARBA00045741"/>
    </source>
</evidence>
<evidence type="ECO:0000256" key="13">
    <source>
        <dbReference type="ARBA" id="ARBA00022859"/>
    </source>
</evidence>
<evidence type="ECO:0000256" key="4">
    <source>
        <dbReference type="ARBA" id="ARBA00004613"/>
    </source>
</evidence>
<dbReference type="Pfam" id="PF07645">
    <property type="entry name" value="EGF_CA"/>
    <property type="match status" value="2"/>
</dbReference>
<dbReference type="PANTHER" id="PTHR14002:SF40">
    <property type="entry name" value="UROMODULIN"/>
    <property type="match status" value="1"/>
</dbReference>
<dbReference type="FunFam" id="2.10.25.10:FF:000038">
    <property type="entry name" value="Fibrillin 2"/>
    <property type="match status" value="2"/>
</dbReference>
<comment type="subcellular location">
    <subcellularLocation>
        <location evidence="1">Apical cell membrane</location>
        <topology evidence="1">Lipid-anchor</topology>
        <topology evidence="1">GPI-anchor</topology>
    </subcellularLocation>
    <subcellularLocation>
        <location evidence="3">Basolateral cell membrane</location>
        <topology evidence="3">Lipid-anchor</topology>
        <topology evidence="3">GPI-anchor</topology>
    </subcellularLocation>
    <subcellularLocation>
        <location evidence="2">Cell projection</location>
        <location evidence="2">Cilium membrane</location>
    </subcellularLocation>
    <subcellularLocation>
        <location evidence="4">Secreted</location>
    </subcellularLocation>
</comment>
<accession>A0A091CPM8</accession>
<evidence type="ECO:0000256" key="21">
    <source>
        <dbReference type="PROSITE-ProRule" id="PRU00076"/>
    </source>
</evidence>
<keyword evidence="11" id="KW-0732">Signal</keyword>
<keyword evidence="25" id="KW-1185">Reference proteome</keyword>
<evidence type="ECO:0000256" key="3">
    <source>
        <dbReference type="ARBA" id="ARBA00004539"/>
    </source>
</evidence>
<dbReference type="InterPro" id="IPR055356">
    <property type="entry name" value="ZP-N"/>
</dbReference>
<dbReference type="SMART" id="SM00241">
    <property type="entry name" value="ZP"/>
    <property type="match status" value="1"/>
</dbReference>
<dbReference type="InterPro" id="IPR049883">
    <property type="entry name" value="NOTCH1_EGF-like"/>
</dbReference>
<gene>
    <name evidence="24" type="ORF">H920_17627</name>
</gene>
<dbReference type="GO" id="GO:0098552">
    <property type="term" value="C:side of membrane"/>
    <property type="evidence" value="ECO:0007669"/>
    <property type="project" value="UniProtKB-KW"/>
</dbReference>
<sequence length="572" mass="62218">MAQGLRSHQVCAGGEKEFSIRNREEVPGPTTLVSGQGPCLCPQDRKELCSAEGMGRPLPLSWVLVVTVVMTSWGLGAAANEPSSEARRCSECHSNATCMEDGVVTTCTCRGGFWGNGLECVDVDECATPEAHNCSANSSCVNTLGSYTCVCPDGFLLMPELGCTDVDECAEPGLSGCHPLATCVNVDGSYSCVEPRLPPEPAWAPGPGAPSLTRPCVPADPTSVEGTCEECGMDEDCIANDGRWHCRCKQDFNITDVSLLERRLECGANDIKVSLSKCHLKNLGFQKIFMYLRDSRCFGFMEKGERSWMSVVTPAREGPCGTVLTRNETHATYSNTLYLANEMIIRDINIKINFQCSYPLDMKVSLKTSLQPLVSSLNISVGGTGLFTVRMALFQSPAYTQPYQGPSVTLSTEAFLYVGTMLDGGDLSRFALLMTNCYATPSGNATDPTKYFIIQDRCPRTSDSTIQVAENGESPQGRFSVQMFRFAGNYDLVYLHCEVYLCDILKEKCKPSCPGARFRSGVFIDQSRLLNLGPITRRGAQATVSKAASSSLGLLRIWLPLLLSLTWTLTLQ</sequence>
<keyword evidence="13" id="KW-0391">Immunity</keyword>
<dbReference type="EMBL" id="KN124499">
    <property type="protein sequence ID" value="KFO21014.1"/>
    <property type="molecule type" value="Genomic_DNA"/>
</dbReference>
<dbReference type="GO" id="GO:0005509">
    <property type="term" value="F:calcium ion binding"/>
    <property type="evidence" value="ECO:0007669"/>
    <property type="project" value="InterPro"/>
</dbReference>
<feature type="domain" description="EGF-like" evidence="22">
    <location>
        <begin position="122"/>
        <end position="164"/>
    </location>
</feature>
<dbReference type="InterPro" id="IPR018097">
    <property type="entry name" value="EGF_Ca-bd_CS"/>
</dbReference>
<dbReference type="PROSITE" id="PS01187">
    <property type="entry name" value="EGF_CA"/>
    <property type="match status" value="2"/>
</dbReference>
<dbReference type="InterPro" id="IPR048290">
    <property type="entry name" value="ZP_chr"/>
</dbReference>
<evidence type="ECO:0000256" key="7">
    <source>
        <dbReference type="ARBA" id="ARBA00022525"/>
    </source>
</evidence>
<evidence type="ECO:0000256" key="18">
    <source>
        <dbReference type="ARBA" id="ARBA00023288"/>
    </source>
</evidence>
<feature type="domain" description="ZP" evidence="23">
    <location>
        <begin position="265"/>
        <end position="516"/>
    </location>
</feature>
<dbReference type="Proteomes" id="UP000028990">
    <property type="component" value="Unassembled WGS sequence"/>
</dbReference>
<dbReference type="PROSITE" id="PS50026">
    <property type="entry name" value="EGF_3"/>
    <property type="match status" value="1"/>
</dbReference>
<evidence type="ECO:0000256" key="2">
    <source>
        <dbReference type="ARBA" id="ARBA00004309"/>
    </source>
</evidence>
<dbReference type="PROSITE" id="PS51034">
    <property type="entry name" value="ZP_2"/>
    <property type="match status" value="1"/>
</dbReference>
<evidence type="ECO:0000259" key="22">
    <source>
        <dbReference type="PROSITE" id="PS50026"/>
    </source>
</evidence>
<evidence type="ECO:0000256" key="5">
    <source>
        <dbReference type="ARBA" id="ARBA00015737"/>
    </source>
</evidence>
<evidence type="ECO:0000256" key="11">
    <source>
        <dbReference type="ARBA" id="ARBA00022729"/>
    </source>
</evidence>
<dbReference type="InterPro" id="IPR000152">
    <property type="entry name" value="EGF-type_Asp/Asn_hydroxyl_site"/>
</dbReference>
<dbReference type="GO" id="GO:0016323">
    <property type="term" value="C:basolateral plasma membrane"/>
    <property type="evidence" value="ECO:0007669"/>
    <property type="project" value="UniProtKB-SubCell"/>
</dbReference>
<dbReference type="SMART" id="SM00179">
    <property type="entry name" value="EGF_CA"/>
    <property type="match status" value="2"/>
</dbReference>
<keyword evidence="10" id="KW-0336">GPI-anchor</keyword>
<evidence type="ECO:0000256" key="12">
    <source>
        <dbReference type="ARBA" id="ARBA00022737"/>
    </source>
</evidence>
<proteinExistence type="predicted"/>
<evidence type="ECO:0000256" key="14">
    <source>
        <dbReference type="ARBA" id="ARBA00023136"/>
    </source>
</evidence>
<organism evidence="24 25">
    <name type="scientific">Fukomys damarensis</name>
    <name type="common">Damaraland mole rat</name>
    <name type="synonym">Cryptomys damarensis</name>
    <dbReference type="NCBI Taxonomy" id="885580"/>
    <lineage>
        <taxon>Eukaryota</taxon>
        <taxon>Metazoa</taxon>
        <taxon>Chordata</taxon>
        <taxon>Craniata</taxon>
        <taxon>Vertebrata</taxon>
        <taxon>Euteleostomi</taxon>
        <taxon>Mammalia</taxon>
        <taxon>Eutheria</taxon>
        <taxon>Euarchontoglires</taxon>
        <taxon>Glires</taxon>
        <taxon>Rodentia</taxon>
        <taxon>Hystricomorpha</taxon>
        <taxon>Bathyergidae</taxon>
        <taxon>Fukomys</taxon>
    </lineage>
</organism>
<dbReference type="AlphaFoldDB" id="A0A091CPM8"/>
<keyword evidence="12" id="KW-0677">Repeat</keyword>
<reference evidence="24 25" key="1">
    <citation type="submission" date="2013-11" db="EMBL/GenBank/DDBJ databases">
        <title>The Damaraland mole rat (Fukomys damarensis) genome and evolution of African mole rats.</title>
        <authorList>
            <person name="Gladyshev V.N."/>
            <person name="Fang X."/>
        </authorList>
    </citation>
    <scope>NUCLEOTIDE SEQUENCE [LARGE SCALE GENOMIC DNA]</scope>
    <source>
        <tissue evidence="24">Liver</tissue>
    </source>
</reference>
<dbReference type="Gene3D" id="2.60.40.4100">
    <property type="entry name" value="Zona pellucida, ZP-C domain"/>
    <property type="match status" value="1"/>
</dbReference>
<dbReference type="InterPro" id="IPR009030">
    <property type="entry name" value="Growth_fac_rcpt_cys_sf"/>
</dbReference>
<evidence type="ECO:0000256" key="20">
    <source>
        <dbReference type="ARBA" id="ARBA00046503"/>
    </source>
</evidence>
<evidence type="ECO:0000256" key="6">
    <source>
        <dbReference type="ARBA" id="ARBA00022475"/>
    </source>
</evidence>
<dbReference type="GO" id="GO:0005576">
    <property type="term" value="C:extracellular region"/>
    <property type="evidence" value="ECO:0007669"/>
    <property type="project" value="UniProtKB-SubCell"/>
</dbReference>
<evidence type="ECO:0000256" key="8">
    <source>
        <dbReference type="ARBA" id="ARBA00022536"/>
    </source>
</evidence>
<keyword evidence="7" id="KW-0964">Secreted</keyword>
<comment type="function">
    <text evidence="19">Functions in biogenesis and organization of the apical membrane of epithelial cells of the thick ascending limb of Henle's loop (TALH), where it promotes formation of complex filamentous gel-like structure that may play a role in the water barrier permeability. May serve as a receptor for binding and endocytosis of cytokines (IL-1, IL-2) and TNF. Facilitates neutrophil migration across renal epithelia.</text>
</comment>
<dbReference type="STRING" id="885580.ENSFDAP00000017189"/>
<dbReference type="PROSITE" id="PS01186">
    <property type="entry name" value="EGF_2"/>
    <property type="match status" value="2"/>
</dbReference>
<protein>
    <recommendedName>
        <fullName evidence="5">Uromodulin</fullName>
    </recommendedName>
</protein>
<name>A0A091CPM8_FUKDA</name>
<dbReference type="GO" id="GO:0016324">
    <property type="term" value="C:apical plasma membrane"/>
    <property type="evidence" value="ECO:0007669"/>
    <property type="project" value="UniProtKB-SubCell"/>
</dbReference>
<dbReference type="Gene3D" id="2.10.25.10">
    <property type="entry name" value="Laminin"/>
    <property type="match status" value="3"/>
</dbReference>
<dbReference type="InterPro" id="IPR000742">
    <property type="entry name" value="EGF"/>
</dbReference>
<keyword evidence="8 21" id="KW-0245">EGF-like domain</keyword>
<keyword evidence="15" id="KW-1015">Disulfide bond</keyword>
<dbReference type="SUPFAM" id="SSF57184">
    <property type="entry name" value="Growth factor receptor domain"/>
    <property type="match status" value="1"/>
</dbReference>
<keyword evidence="6" id="KW-1003">Cell membrane</keyword>
<dbReference type="Pfam" id="PF00100">
    <property type="entry name" value="Zona_pellucida"/>
    <property type="match status" value="1"/>
</dbReference>
<dbReference type="Gene3D" id="2.60.40.3210">
    <property type="entry name" value="Zona pellucida, ZP-N domain"/>
    <property type="match status" value="1"/>
</dbReference>
<dbReference type="GO" id="GO:0045087">
    <property type="term" value="P:innate immune response"/>
    <property type="evidence" value="ECO:0007669"/>
    <property type="project" value="UniProtKB-KW"/>
</dbReference>
<dbReference type="InterPro" id="IPR001507">
    <property type="entry name" value="ZP_dom"/>
</dbReference>
<comment type="caution">
    <text evidence="21">Lacks conserved residue(s) required for the propagation of feature annotation.</text>
</comment>
<evidence type="ECO:0000259" key="23">
    <source>
        <dbReference type="PROSITE" id="PS51034"/>
    </source>
</evidence>
<dbReference type="InterPro" id="IPR017977">
    <property type="entry name" value="ZP_dom_CS"/>
</dbReference>
<dbReference type="FunFam" id="2.60.40.4100:FF:000001">
    <property type="entry name" value="alpha-tectorin isoform X1"/>
    <property type="match status" value="1"/>
</dbReference>
<dbReference type="Pfam" id="PF23344">
    <property type="entry name" value="ZP-N"/>
    <property type="match status" value="1"/>
</dbReference>
<keyword evidence="18" id="KW-0449">Lipoprotein</keyword>
<dbReference type="FunFam" id="2.60.40.3210:FF:000003">
    <property type="entry name" value="Glycoprotein 2"/>
    <property type="match status" value="1"/>
</dbReference>
<evidence type="ECO:0000256" key="15">
    <source>
        <dbReference type="ARBA" id="ARBA00023157"/>
    </source>
</evidence>
<keyword evidence="14" id="KW-0472">Membrane</keyword>
<dbReference type="SMART" id="SM00181">
    <property type="entry name" value="EGF"/>
    <property type="match status" value="2"/>
</dbReference>
<dbReference type="InterPro" id="IPR042235">
    <property type="entry name" value="ZP-C_dom"/>
</dbReference>
<dbReference type="InterPro" id="IPR055355">
    <property type="entry name" value="ZP-C"/>
</dbReference>
<keyword evidence="16" id="KW-0325">Glycoprotein</keyword>
<dbReference type="PRINTS" id="PR00023">
    <property type="entry name" value="ZPELLUCIDA"/>
</dbReference>
<dbReference type="PROSITE" id="PS00682">
    <property type="entry name" value="ZP_1"/>
    <property type="match status" value="1"/>
</dbReference>
<keyword evidence="17" id="KW-0966">Cell projection</keyword>